<evidence type="ECO:0000256" key="2">
    <source>
        <dbReference type="ARBA" id="ARBA00022723"/>
    </source>
</evidence>
<keyword evidence="3 7" id="KW-0227">DNA damage</keyword>
<accession>A0A1I2WSB8</accession>
<gene>
    <name evidence="7" type="primary">nfo</name>
    <name evidence="9" type="ORF">SAMN05660649_03628</name>
</gene>
<dbReference type="InterPro" id="IPR013022">
    <property type="entry name" value="Xyl_isomerase-like_TIM-brl"/>
</dbReference>
<dbReference type="InterPro" id="IPR001719">
    <property type="entry name" value="AP_endonuc_2"/>
</dbReference>
<comment type="function">
    <text evidence="7">Endonuclease IV plays a role in DNA repair. It cleaves phosphodiester bonds at apurinic or apyrimidinic (AP) sites, generating a 3'-hydroxyl group and a 5'-terminal sugar phosphate.</text>
</comment>
<sequence>MVSWENMYKRTLLNSACDEIIGMGTCNNANNRTEHDYMLIIGPHISTAKGYAKAARDVINMGANTFQFFSRNPRGSNFRVYEQKDIVEFQNLRRKNNFGSIQAHASYTLNLASPNSKVYDFSCNVIKEDIMRMNDLDIEYFVFHPGNHTGIGIDEGIKRIANALNNAFNGKENITLLLETMPGKGTELGFRFEHLKRVIDLVEYKNKLGICMDLCHVFSSGYDIKGNLDEVLEDFNNQIGIERLKTIHLNDSMFPLGSRKDRHTPIGKGEIGLSAIIDIMKHPNIRNLPFYIETPLDNNGHGREIEMIKKLSGL</sequence>
<evidence type="ECO:0000256" key="6">
    <source>
        <dbReference type="ARBA" id="ARBA00023204"/>
    </source>
</evidence>
<evidence type="ECO:0000256" key="5">
    <source>
        <dbReference type="ARBA" id="ARBA00022833"/>
    </source>
</evidence>
<dbReference type="Pfam" id="PF01261">
    <property type="entry name" value="AP_endonuc_2"/>
    <property type="match status" value="1"/>
</dbReference>
<dbReference type="HAMAP" id="MF_00152">
    <property type="entry name" value="Nfo"/>
    <property type="match status" value="1"/>
</dbReference>
<dbReference type="GO" id="GO:0003906">
    <property type="term" value="F:DNA-(apurinic or apyrimidinic site) endonuclease activity"/>
    <property type="evidence" value="ECO:0007669"/>
    <property type="project" value="TreeGrafter"/>
</dbReference>
<dbReference type="PANTHER" id="PTHR21445:SF0">
    <property type="entry name" value="APURINIC-APYRIMIDINIC ENDONUCLEASE"/>
    <property type="match status" value="1"/>
</dbReference>
<comment type="similarity">
    <text evidence="1 7">Belongs to the AP endonuclease 2 family.</text>
</comment>
<protein>
    <recommendedName>
        <fullName evidence="7">Probable endonuclease 4</fullName>
        <ecNumber evidence="7">3.1.21.2</ecNumber>
    </recommendedName>
    <alternativeName>
        <fullName evidence="7">Endodeoxyribonuclease IV</fullName>
    </alternativeName>
    <alternativeName>
        <fullName evidence="7">Endonuclease IV</fullName>
    </alternativeName>
</protein>
<keyword evidence="5 7" id="KW-0862">Zinc</keyword>
<evidence type="ECO:0000256" key="3">
    <source>
        <dbReference type="ARBA" id="ARBA00022763"/>
    </source>
</evidence>
<dbReference type="EMBL" id="FOOX01000014">
    <property type="protein sequence ID" value="SFH04233.1"/>
    <property type="molecule type" value="Genomic_DNA"/>
</dbReference>
<feature type="binding site" evidence="7">
    <location>
        <position position="213"/>
    </location>
    <ligand>
        <name>Zn(2+)</name>
        <dbReference type="ChEBI" id="CHEBI:29105"/>
        <label>2</label>
    </ligand>
</feature>
<dbReference type="Gene3D" id="3.20.20.150">
    <property type="entry name" value="Divalent-metal-dependent TIM barrel enzymes"/>
    <property type="match status" value="1"/>
</dbReference>
<dbReference type="InterPro" id="IPR018246">
    <property type="entry name" value="AP_endonuc_F2_Zn_BS"/>
</dbReference>
<feature type="binding site" evidence="7">
    <location>
        <position position="179"/>
    </location>
    <ligand>
        <name>Zn(2+)</name>
        <dbReference type="ChEBI" id="CHEBI:29105"/>
        <label>1</label>
    </ligand>
</feature>
<reference evidence="10" key="1">
    <citation type="submission" date="2016-10" db="EMBL/GenBank/DDBJ databases">
        <authorList>
            <person name="Varghese N."/>
            <person name="Submissions S."/>
        </authorList>
    </citation>
    <scope>NUCLEOTIDE SEQUENCE [LARGE SCALE GENOMIC DNA]</scope>
    <source>
        <strain evidence="10">DSM 17038</strain>
    </source>
</reference>
<dbReference type="AlphaFoldDB" id="A0A1I2WSB8"/>
<dbReference type="GO" id="GO:0006284">
    <property type="term" value="P:base-excision repair"/>
    <property type="evidence" value="ECO:0007669"/>
    <property type="project" value="TreeGrafter"/>
</dbReference>
<dbReference type="GO" id="GO:0008081">
    <property type="term" value="F:phosphoric diester hydrolase activity"/>
    <property type="evidence" value="ECO:0007669"/>
    <property type="project" value="TreeGrafter"/>
</dbReference>
<evidence type="ECO:0000256" key="7">
    <source>
        <dbReference type="HAMAP-Rule" id="MF_00152"/>
    </source>
</evidence>
<keyword evidence="7 9" id="KW-0255">Endonuclease</keyword>
<keyword evidence="10" id="KW-1185">Reference proteome</keyword>
<evidence type="ECO:0000313" key="9">
    <source>
        <dbReference type="EMBL" id="SFH04233.1"/>
    </source>
</evidence>
<evidence type="ECO:0000256" key="4">
    <source>
        <dbReference type="ARBA" id="ARBA00022801"/>
    </source>
</evidence>
<organism evidence="9 10">
    <name type="scientific">Desulfotruncus arcticus DSM 17038</name>
    <dbReference type="NCBI Taxonomy" id="1121424"/>
    <lineage>
        <taxon>Bacteria</taxon>
        <taxon>Bacillati</taxon>
        <taxon>Bacillota</taxon>
        <taxon>Clostridia</taxon>
        <taxon>Eubacteriales</taxon>
        <taxon>Desulfallaceae</taxon>
        <taxon>Desulfotruncus</taxon>
    </lineage>
</organism>
<keyword evidence="2 7" id="KW-0479">Metal-binding</keyword>
<dbReference type="NCBIfam" id="TIGR00587">
    <property type="entry name" value="nfo"/>
    <property type="match status" value="1"/>
</dbReference>
<name>A0A1I2WSB8_9FIRM</name>
<evidence type="ECO:0000259" key="8">
    <source>
        <dbReference type="Pfam" id="PF01261"/>
    </source>
</evidence>
<dbReference type="PROSITE" id="PS00731">
    <property type="entry name" value="AP_NUCLEASE_F2_3"/>
    <property type="match status" value="1"/>
</dbReference>
<dbReference type="SUPFAM" id="SSF51658">
    <property type="entry name" value="Xylose isomerase-like"/>
    <property type="match status" value="1"/>
</dbReference>
<feature type="binding site" evidence="7">
    <location>
        <position position="263"/>
    </location>
    <ligand>
        <name>Zn(2+)</name>
        <dbReference type="ChEBI" id="CHEBI:29105"/>
        <label>3</label>
    </ligand>
</feature>
<dbReference type="STRING" id="341036.SAMN05660649_03628"/>
<keyword evidence="6 7" id="KW-0234">DNA repair</keyword>
<keyword evidence="4 7" id="KW-0378">Hydrolase</keyword>
<dbReference type="PROSITE" id="PS51432">
    <property type="entry name" value="AP_NUCLEASE_F2_4"/>
    <property type="match status" value="1"/>
</dbReference>
<dbReference type="Proteomes" id="UP000199337">
    <property type="component" value="Unassembled WGS sequence"/>
</dbReference>
<dbReference type="CDD" id="cd00019">
    <property type="entry name" value="AP2Ec"/>
    <property type="match status" value="1"/>
</dbReference>
<dbReference type="EC" id="3.1.21.2" evidence="7"/>
<evidence type="ECO:0000313" key="10">
    <source>
        <dbReference type="Proteomes" id="UP000199337"/>
    </source>
</evidence>
<dbReference type="PANTHER" id="PTHR21445">
    <property type="entry name" value="ENDONUCLEASE IV ENDODEOXYRIBONUCLEASE IV"/>
    <property type="match status" value="1"/>
</dbReference>
<dbReference type="GO" id="GO:0003677">
    <property type="term" value="F:DNA binding"/>
    <property type="evidence" value="ECO:0007669"/>
    <property type="project" value="InterPro"/>
</dbReference>
<proteinExistence type="inferred from homology"/>
<feature type="domain" description="Xylose isomerase-like TIM barrel" evidence="8">
    <location>
        <begin position="58"/>
        <end position="310"/>
    </location>
</feature>
<comment type="cofactor">
    <cofactor evidence="7">
        <name>Zn(2+)</name>
        <dbReference type="ChEBI" id="CHEBI:29105"/>
    </cofactor>
    <text evidence="7">Binds 3 Zn(2+) ions.</text>
</comment>
<feature type="binding site" evidence="7">
    <location>
        <position position="216"/>
    </location>
    <ligand>
        <name>Zn(2+)</name>
        <dbReference type="ChEBI" id="CHEBI:29105"/>
        <label>3</label>
    </ligand>
</feature>
<dbReference type="InterPro" id="IPR036237">
    <property type="entry name" value="Xyl_isomerase-like_sf"/>
</dbReference>
<feature type="binding site" evidence="7">
    <location>
        <position position="179"/>
    </location>
    <ligand>
        <name>Zn(2+)</name>
        <dbReference type="ChEBI" id="CHEBI:29105"/>
        <label>2</label>
    </ligand>
</feature>
<feature type="binding site" evidence="7">
    <location>
        <position position="248"/>
    </location>
    <ligand>
        <name>Zn(2+)</name>
        <dbReference type="ChEBI" id="CHEBI:29105"/>
        <label>2</label>
    </ligand>
</feature>
<evidence type="ECO:0000256" key="1">
    <source>
        <dbReference type="ARBA" id="ARBA00005340"/>
    </source>
</evidence>
<feature type="binding site" evidence="7">
    <location>
        <position position="293"/>
    </location>
    <ligand>
        <name>Zn(2+)</name>
        <dbReference type="ChEBI" id="CHEBI:29105"/>
        <label>2</label>
    </ligand>
</feature>
<comment type="catalytic activity">
    <reaction evidence="7">
        <text>Endonucleolytic cleavage to 5'-phosphooligonucleotide end-products.</text>
        <dbReference type="EC" id="3.1.21.2"/>
    </reaction>
</comment>
<dbReference type="GO" id="GO:0008833">
    <property type="term" value="F:deoxyribonuclease IV (phage-T4-induced) activity"/>
    <property type="evidence" value="ECO:0007669"/>
    <property type="project" value="UniProtKB-UniRule"/>
</dbReference>
<keyword evidence="7" id="KW-0540">Nuclease</keyword>
<dbReference type="GO" id="GO:0008270">
    <property type="term" value="F:zinc ion binding"/>
    <property type="evidence" value="ECO:0007669"/>
    <property type="project" value="UniProtKB-UniRule"/>
</dbReference>
<feature type="binding site" evidence="7">
    <location>
        <position position="104"/>
    </location>
    <ligand>
        <name>Zn(2+)</name>
        <dbReference type="ChEBI" id="CHEBI:29105"/>
        <label>1</label>
    </ligand>
</feature>
<feature type="binding site" evidence="7">
    <location>
        <position position="261"/>
    </location>
    <ligand>
        <name>Zn(2+)</name>
        <dbReference type="ChEBI" id="CHEBI:29105"/>
        <label>3</label>
    </ligand>
</feature>
<dbReference type="FunFam" id="3.20.20.150:FF:000001">
    <property type="entry name" value="Probable endonuclease 4"/>
    <property type="match status" value="1"/>
</dbReference>
<dbReference type="SMART" id="SM00518">
    <property type="entry name" value="AP2Ec"/>
    <property type="match status" value="1"/>
</dbReference>
<feature type="binding site" evidence="7">
    <location>
        <position position="144"/>
    </location>
    <ligand>
        <name>Zn(2+)</name>
        <dbReference type="ChEBI" id="CHEBI:29105"/>
        <label>1</label>
    </ligand>
</feature>